<feature type="transmembrane region" description="Helical" evidence="1">
    <location>
        <begin position="36"/>
        <end position="55"/>
    </location>
</feature>
<feature type="transmembrane region" description="Helical" evidence="1">
    <location>
        <begin position="12"/>
        <end position="30"/>
    </location>
</feature>
<feature type="transmembrane region" description="Helical" evidence="1">
    <location>
        <begin position="154"/>
        <end position="176"/>
    </location>
</feature>
<keyword evidence="1" id="KW-1133">Transmembrane helix</keyword>
<evidence type="ECO:0000256" key="1">
    <source>
        <dbReference type="SAM" id="Phobius"/>
    </source>
</evidence>
<proteinExistence type="predicted"/>
<organism evidence="2 3">
    <name type="scientific">Arachidicoccus rhizosphaerae</name>
    <dbReference type="NCBI Taxonomy" id="551991"/>
    <lineage>
        <taxon>Bacteria</taxon>
        <taxon>Pseudomonadati</taxon>
        <taxon>Bacteroidota</taxon>
        <taxon>Chitinophagia</taxon>
        <taxon>Chitinophagales</taxon>
        <taxon>Chitinophagaceae</taxon>
        <taxon>Arachidicoccus</taxon>
    </lineage>
</organism>
<dbReference type="OrthoDB" id="9819517at2"/>
<name>A0A1H4C0H0_9BACT</name>
<evidence type="ECO:0000313" key="3">
    <source>
        <dbReference type="Proteomes" id="UP000199041"/>
    </source>
</evidence>
<dbReference type="STRING" id="551991.SAMN05192529_12627"/>
<keyword evidence="3" id="KW-1185">Reference proteome</keyword>
<accession>A0A1H4C0H0</accession>
<gene>
    <name evidence="2" type="ORF">SAMN05192529_12627</name>
</gene>
<keyword evidence="1" id="KW-0472">Membrane</keyword>
<reference evidence="2 3" key="1">
    <citation type="submission" date="2016-10" db="EMBL/GenBank/DDBJ databases">
        <authorList>
            <person name="de Groot N.N."/>
        </authorList>
    </citation>
    <scope>NUCLEOTIDE SEQUENCE [LARGE SCALE GENOMIC DNA]</scope>
    <source>
        <strain evidence="2 3">Vu-144</strain>
    </source>
</reference>
<dbReference type="Proteomes" id="UP000199041">
    <property type="component" value="Unassembled WGS sequence"/>
</dbReference>
<protein>
    <submittedName>
        <fullName evidence="2">Uncharacterized protein</fullName>
    </submittedName>
</protein>
<keyword evidence="1" id="KW-0812">Transmembrane</keyword>
<evidence type="ECO:0000313" key="2">
    <source>
        <dbReference type="EMBL" id="SEA53931.1"/>
    </source>
</evidence>
<dbReference type="RefSeq" id="WP_091400636.1">
    <property type="nucleotide sequence ID" value="NZ_FNQY01000026.1"/>
</dbReference>
<dbReference type="EMBL" id="FNQY01000026">
    <property type="protein sequence ID" value="SEA53931.1"/>
    <property type="molecule type" value="Genomic_DNA"/>
</dbReference>
<feature type="transmembrane region" description="Helical" evidence="1">
    <location>
        <begin position="126"/>
        <end position="142"/>
    </location>
</feature>
<sequence length="262" mass="30253">MSVKNSIRFVEYSSVFVLCAFLLMVLSLVGTDDSQIHVNFYLLGVSGILFLIYIFKDKIIYSRIKHSRDKNLFWQVLEKIHLSENILLELPQENSTFKSDVNPVLDSFIRENGLNTKVGTRRTHDYIIWATIVLYLVGVYAANQLLSLNASDTALIAILGLVCIAFGYLFGNYSFFRSGGIAMEFTPEALIVHHKVLSWDKIIDWQYNRRDATNNSSVTIYYYNTYLEVKSINIELFQLNIRKIDLVLLLSHFKETYGKNIY</sequence>
<dbReference type="AlphaFoldDB" id="A0A1H4C0H0"/>